<protein>
    <recommendedName>
        <fullName evidence="6">MYND-type domain-containing protein</fullName>
    </recommendedName>
</protein>
<evidence type="ECO:0000256" key="2">
    <source>
        <dbReference type="ARBA" id="ARBA00022771"/>
    </source>
</evidence>
<keyword evidence="8" id="KW-1185">Reference proteome</keyword>
<gene>
    <name evidence="7" type="ORF">V5O48_016591</name>
</gene>
<evidence type="ECO:0000313" key="8">
    <source>
        <dbReference type="Proteomes" id="UP001465976"/>
    </source>
</evidence>
<organism evidence="7 8">
    <name type="scientific">Marasmius crinis-equi</name>
    <dbReference type="NCBI Taxonomy" id="585013"/>
    <lineage>
        <taxon>Eukaryota</taxon>
        <taxon>Fungi</taxon>
        <taxon>Dikarya</taxon>
        <taxon>Basidiomycota</taxon>
        <taxon>Agaricomycotina</taxon>
        <taxon>Agaricomycetes</taxon>
        <taxon>Agaricomycetidae</taxon>
        <taxon>Agaricales</taxon>
        <taxon>Marasmiineae</taxon>
        <taxon>Marasmiaceae</taxon>
        <taxon>Marasmius</taxon>
    </lineage>
</organism>
<keyword evidence="3" id="KW-0862">Zinc</keyword>
<keyword evidence="1" id="KW-0479">Metal-binding</keyword>
<keyword evidence="5" id="KW-0472">Membrane</keyword>
<sequence length="528" mass="59628">EIVLATDIPTTVKGVNARSRCFAYIPCLLGAPPDKKALLAMTRSFPDLRPLLTEALCKVVEECHPIWRLWAHMLYAIKSPTAPNDDIAPEFRGKIYHEGPELGLIFARHLHHEAHLLATIPVEKIPDIWALLICLTPRELFRHAPLAHSEVLPHSVPALISVISALLKRKKIRRGTAENDERKAVHNLVVLGWIYLAAILVGYTSALIALNAGVVPMLLKTPMSLFLRDTPKSSLAQEATSTIEIIDSFLIYPRILHAFLRSIQGFSDPMMEEIEAGMKMGSVTLWQAWDRAKSKALRLREFRRELKKNPSFLCCSPVCPLKDAKTPEWRTSHYSVCSQCQAAYYCSVECQRMEWQIEHRGNCLESREKAEIKSPSMRNPENELPISDYEHQFTDAWIGGYLGRYAQEILDRISMYCSQLSRATEDERLVKSGDRTPILVLDLTTFGIEPPKKIIHTTIPALVKKDKKLRRYRDHLAGLAEMWRGDEVGQGKVLLVTLFPRGRMAPWISHKVIDLPTPNGVSGADSSI</sequence>
<evidence type="ECO:0000256" key="4">
    <source>
        <dbReference type="PROSITE-ProRule" id="PRU00134"/>
    </source>
</evidence>
<accession>A0ABR3ERD4</accession>
<feature type="domain" description="MYND-type" evidence="6">
    <location>
        <begin position="316"/>
        <end position="363"/>
    </location>
</feature>
<dbReference type="InterPro" id="IPR002893">
    <property type="entry name" value="Znf_MYND"/>
</dbReference>
<keyword evidence="5" id="KW-1133">Transmembrane helix</keyword>
<dbReference type="Gene3D" id="6.10.140.2220">
    <property type="match status" value="1"/>
</dbReference>
<name>A0ABR3ERD4_9AGAR</name>
<feature type="non-terminal residue" evidence="7">
    <location>
        <position position="1"/>
    </location>
</feature>
<evidence type="ECO:0000313" key="7">
    <source>
        <dbReference type="EMBL" id="KAL0565434.1"/>
    </source>
</evidence>
<dbReference type="Pfam" id="PF01753">
    <property type="entry name" value="zf-MYND"/>
    <property type="match status" value="1"/>
</dbReference>
<feature type="transmembrane region" description="Helical" evidence="5">
    <location>
        <begin position="151"/>
        <end position="167"/>
    </location>
</feature>
<dbReference type="EMBL" id="JBAHYK010002267">
    <property type="protein sequence ID" value="KAL0565434.1"/>
    <property type="molecule type" value="Genomic_DNA"/>
</dbReference>
<evidence type="ECO:0000259" key="6">
    <source>
        <dbReference type="PROSITE" id="PS50865"/>
    </source>
</evidence>
<comment type="caution">
    <text evidence="7">The sequence shown here is derived from an EMBL/GenBank/DDBJ whole genome shotgun (WGS) entry which is preliminary data.</text>
</comment>
<dbReference type="Proteomes" id="UP001465976">
    <property type="component" value="Unassembled WGS sequence"/>
</dbReference>
<proteinExistence type="predicted"/>
<dbReference type="PROSITE" id="PS50865">
    <property type="entry name" value="ZF_MYND_2"/>
    <property type="match status" value="1"/>
</dbReference>
<feature type="transmembrane region" description="Helical" evidence="5">
    <location>
        <begin position="188"/>
        <end position="219"/>
    </location>
</feature>
<evidence type="ECO:0000256" key="1">
    <source>
        <dbReference type="ARBA" id="ARBA00022723"/>
    </source>
</evidence>
<dbReference type="SUPFAM" id="SSF144232">
    <property type="entry name" value="HIT/MYND zinc finger-like"/>
    <property type="match status" value="1"/>
</dbReference>
<evidence type="ECO:0000256" key="5">
    <source>
        <dbReference type="SAM" id="Phobius"/>
    </source>
</evidence>
<keyword evidence="2 4" id="KW-0863">Zinc-finger</keyword>
<keyword evidence="5" id="KW-0812">Transmembrane</keyword>
<reference evidence="7 8" key="1">
    <citation type="submission" date="2024-02" db="EMBL/GenBank/DDBJ databases">
        <title>A draft genome for the cacao thread blight pathogen Marasmius crinis-equi.</title>
        <authorList>
            <person name="Cohen S.P."/>
            <person name="Baruah I.K."/>
            <person name="Amoako-Attah I."/>
            <person name="Bukari Y."/>
            <person name="Meinhardt L.W."/>
            <person name="Bailey B.A."/>
        </authorList>
    </citation>
    <scope>NUCLEOTIDE SEQUENCE [LARGE SCALE GENOMIC DNA]</scope>
    <source>
        <strain evidence="7 8">GH-76</strain>
    </source>
</reference>
<evidence type="ECO:0000256" key="3">
    <source>
        <dbReference type="ARBA" id="ARBA00022833"/>
    </source>
</evidence>